<comment type="caution">
    <text evidence="2">The sequence shown here is derived from an EMBL/GenBank/DDBJ whole genome shotgun (WGS) entry which is preliminary data.</text>
</comment>
<organism evidence="2 3">
    <name type="scientific">Bradyrhizobium ivorense</name>
    <dbReference type="NCBI Taxonomy" id="2511166"/>
    <lineage>
        <taxon>Bacteria</taxon>
        <taxon>Pseudomonadati</taxon>
        <taxon>Pseudomonadota</taxon>
        <taxon>Alphaproteobacteria</taxon>
        <taxon>Hyphomicrobiales</taxon>
        <taxon>Nitrobacteraceae</taxon>
        <taxon>Bradyrhizobium</taxon>
    </lineage>
</organism>
<dbReference type="EMBL" id="CAADFC020000008">
    <property type="protein sequence ID" value="VIO68612.1"/>
    <property type="molecule type" value="Genomic_DNA"/>
</dbReference>
<keyword evidence="3" id="KW-1185">Reference proteome</keyword>
<name>A0A508SZT1_9BRAD</name>
<feature type="compositionally biased region" description="Basic and acidic residues" evidence="1">
    <location>
        <begin position="87"/>
        <end position="96"/>
    </location>
</feature>
<accession>A0A508SZT1</accession>
<reference evidence="2" key="1">
    <citation type="submission" date="2019-02" db="EMBL/GenBank/DDBJ databases">
        <authorList>
            <person name="Pothier F.J."/>
        </authorList>
    </citation>
    <scope>NUCLEOTIDE SEQUENCE</scope>
    <source>
        <strain evidence="2">CI-1B</strain>
    </source>
</reference>
<protein>
    <submittedName>
        <fullName evidence="2">Uncharacterized protein</fullName>
    </submittedName>
</protein>
<dbReference type="AlphaFoldDB" id="A0A508SZT1"/>
<sequence length="96" mass="10749">MKRHIAELHEHTRNRQQNKTIQATFVGRFVTFGTTRDHSARPSISIASCAPVTGIVPSRTGGQAKPPFSSHFVARTIPEPSKTSSFKRSDRFDRKT</sequence>
<gene>
    <name evidence="2" type="ORF">CI1B_22350</name>
</gene>
<proteinExistence type="predicted"/>
<evidence type="ECO:0000256" key="1">
    <source>
        <dbReference type="SAM" id="MobiDB-lite"/>
    </source>
</evidence>
<evidence type="ECO:0000313" key="2">
    <source>
        <dbReference type="EMBL" id="VIO68612.1"/>
    </source>
</evidence>
<dbReference type="Proteomes" id="UP000328092">
    <property type="component" value="Unassembled WGS sequence"/>
</dbReference>
<feature type="region of interest" description="Disordered" evidence="1">
    <location>
        <begin position="75"/>
        <end position="96"/>
    </location>
</feature>
<evidence type="ECO:0000313" key="3">
    <source>
        <dbReference type="Proteomes" id="UP000328092"/>
    </source>
</evidence>